<organism evidence="10 11">
    <name type="scientific">Pyrocoelia pectoralis</name>
    <dbReference type="NCBI Taxonomy" id="417401"/>
    <lineage>
        <taxon>Eukaryota</taxon>
        <taxon>Metazoa</taxon>
        <taxon>Ecdysozoa</taxon>
        <taxon>Arthropoda</taxon>
        <taxon>Hexapoda</taxon>
        <taxon>Insecta</taxon>
        <taxon>Pterygota</taxon>
        <taxon>Neoptera</taxon>
        <taxon>Endopterygota</taxon>
        <taxon>Coleoptera</taxon>
        <taxon>Polyphaga</taxon>
        <taxon>Elateriformia</taxon>
        <taxon>Elateroidea</taxon>
        <taxon>Lampyridae</taxon>
        <taxon>Lampyrinae</taxon>
        <taxon>Pyrocoelia</taxon>
    </lineage>
</organism>
<dbReference type="Gene3D" id="2.30.42.10">
    <property type="match status" value="1"/>
</dbReference>
<keyword evidence="1 6" id="KW-0547">Nucleotide-binding</keyword>
<dbReference type="GO" id="GO:0016459">
    <property type="term" value="C:myosin complex"/>
    <property type="evidence" value="ECO:0007669"/>
    <property type="project" value="UniProtKB-KW"/>
</dbReference>
<keyword evidence="3 6" id="KW-0518">Myosin</keyword>
<dbReference type="GO" id="GO:0000146">
    <property type="term" value="F:microfilament motor activity"/>
    <property type="evidence" value="ECO:0007669"/>
    <property type="project" value="TreeGrafter"/>
</dbReference>
<evidence type="ECO:0000256" key="5">
    <source>
        <dbReference type="ARBA" id="ARBA00023203"/>
    </source>
</evidence>
<dbReference type="GO" id="GO:0005524">
    <property type="term" value="F:ATP binding"/>
    <property type="evidence" value="ECO:0007669"/>
    <property type="project" value="UniProtKB-UniRule"/>
</dbReference>
<dbReference type="InterPro" id="IPR036034">
    <property type="entry name" value="PDZ_sf"/>
</dbReference>
<dbReference type="Gene3D" id="6.20.240.20">
    <property type="match status" value="1"/>
</dbReference>
<feature type="domain" description="Myosin motor" evidence="9">
    <location>
        <begin position="473"/>
        <end position="1240"/>
    </location>
</feature>
<dbReference type="InterPro" id="IPR036961">
    <property type="entry name" value="Kinesin_motor_dom_sf"/>
</dbReference>
<dbReference type="Gene3D" id="4.10.270.10">
    <property type="entry name" value="Myosin, subunit A"/>
    <property type="match status" value="1"/>
</dbReference>
<comment type="similarity">
    <text evidence="6">Belongs to the TRAFAC class myosin-kinesin ATPase superfamily. Myosin family.</text>
</comment>
<dbReference type="Gene3D" id="1.20.120.720">
    <property type="entry name" value="Myosin VI head, motor domain, U50 subdomain"/>
    <property type="match status" value="1"/>
</dbReference>
<keyword evidence="11" id="KW-1185">Reference proteome</keyword>
<dbReference type="Proteomes" id="UP001329430">
    <property type="component" value="Chromosome 10"/>
</dbReference>
<dbReference type="PANTHER" id="PTHR13140">
    <property type="entry name" value="MYOSIN"/>
    <property type="match status" value="1"/>
</dbReference>
<evidence type="ECO:0000313" key="11">
    <source>
        <dbReference type="Proteomes" id="UP001329430"/>
    </source>
</evidence>
<dbReference type="PRINTS" id="PR00193">
    <property type="entry name" value="MYOSINHEAVY"/>
</dbReference>
<keyword evidence="2 6" id="KW-0067">ATP-binding</keyword>
<dbReference type="SUPFAM" id="SSF50156">
    <property type="entry name" value="PDZ domain-like"/>
    <property type="match status" value="1"/>
</dbReference>
<evidence type="ECO:0008006" key="12">
    <source>
        <dbReference type="Google" id="ProtNLM"/>
    </source>
</evidence>
<reference evidence="10 11" key="1">
    <citation type="journal article" date="2024" name="Insects">
        <title>An Improved Chromosome-Level Genome Assembly of the Firefly Pyrocoelia pectoralis.</title>
        <authorList>
            <person name="Fu X."/>
            <person name="Meyer-Rochow V.B."/>
            <person name="Ballantyne L."/>
            <person name="Zhu X."/>
        </authorList>
    </citation>
    <scope>NUCLEOTIDE SEQUENCE [LARGE SCALE GENOMIC DNA]</scope>
    <source>
        <strain evidence="10">XCY_ONT2</strain>
    </source>
</reference>
<evidence type="ECO:0000313" key="10">
    <source>
        <dbReference type="EMBL" id="KAK5638505.1"/>
    </source>
</evidence>
<dbReference type="SUPFAM" id="SSF52540">
    <property type="entry name" value="P-loop containing nucleoside triphosphate hydrolases"/>
    <property type="match status" value="1"/>
</dbReference>
<dbReference type="FunFam" id="2.30.42.10:FF:000059">
    <property type="entry name" value="unconventional myosin-XVIIIa isoform X1"/>
    <property type="match status" value="1"/>
</dbReference>
<gene>
    <name evidence="10" type="ORF">RI129_012800</name>
</gene>
<name>A0AAN7UUF0_9COLE</name>
<evidence type="ECO:0000256" key="4">
    <source>
        <dbReference type="ARBA" id="ARBA00023175"/>
    </source>
</evidence>
<evidence type="ECO:0000256" key="3">
    <source>
        <dbReference type="ARBA" id="ARBA00023123"/>
    </source>
</evidence>
<dbReference type="PROSITE" id="PS51456">
    <property type="entry name" value="MYOSIN_MOTOR"/>
    <property type="match status" value="1"/>
</dbReference>
<dbReference type="Pfam" id="PF24556">
    <property type="entry name" value="SH3_Myosin-XVIIIa"/>
    <property type="match status" value="1"/>
</dbReference>
<evidence type="ECO:0000259" key="8">
    <source>
        <dbReference type="PROSITE" id="PS50106"/>
    </source>
</evidence>
<evidence type="ECO:0000256" key="1">
    <source>
        <dbReference type="ARBA" id="ARBA00022741"/>
    </source>
</evidence>
<proteinExistence type="inferred from homology"/>
<feature type="region of interest" description="Disordered" evidence="7">
    <location>
        <begin position="1"/>
        <end position="39"/>
    </location>
</feature>
<dbReference type="GO" id="GO:0016020">
    <property type="term" value="C:membrane"/>
    <property type="evidence" value="ECO:0007669"/>
    <property type="project" value="TreeGrafter"/>
</dbReference>
<dbReference type="Gene3D" id="3.40.850.10">
    <property type="entry name" value="Kinesin motor domain"/>
    <property type="match status" value="1"/>
</dbReference>
<evidence type="ECO:0000256" key="2">
    <source>
        <dbReference type="ARBA" id="ARBA00022840"/>
    </source>
</evidence>
<dbReference type="Gene3D" id="1.20.58.530">
    <property type="match status" value="1"/>
</dbReference>
<comment type="caution">
    <text evidence="6">Lacks conserved residue(s) required for the propagation of feature annotation.</text>
</comment>
<dbReference type="CDD" id="cd01386">
    <property type="entry name" value="MYSc_Myo18"/>
    <property type="match status" value="1"/>
</dbReference>
<dbReference type="CDD" id="cd06747">
    <property type="entry name" value="PDZ_MYO18-like"/>
    <property type="match status" value="1"/>
</dbReference>
<dbReference type="InterPro" id="IPR000048">
    <property type="entry name" value="IQ_motif_EF-hand-BS"/>
</dbReference>
<dbReference type="GO" id="GO:0007015">
    <property type="term" value="P:actin filament organization"/>
    <property type="evidence" value="ECO:0007669"/>
    <property type="project" value="TreeGrafter"/>
</dbReference>
<dbReference type="Pfam" id="PF00612">
    <property type="entry name" value="IQ"/>
    <property type="match status" value="1"/>
</dbReference>
<dbReference type="SMART" id="SM00228">
    <property type="entry name" value="PDZ"/>
    <property type="match status" value="1"/>
</dbReference>
<keyword evidence="5 6" id="KW-0009">Actin-binding</keyword>
<dbReference type="InterPro" id="IPR001609">
    <property type="entry name" value="Myosin_head_motor_dom-like"/>
</dbReference>
<dbReference type="PROSITE" id="PS50096">
    <property type="entry name" value="IQ"/>
    <property type="match status" value="1"/>
</dbReference>
<keyword evidence="4 6" id="KW-0505">Motor protein</keyword>
<dbReference type="InterPro" id="IPR027417">
    <property type="entry name" value="P-loop_NTPase"/>
</dbReference>
<dbReference type="InterPro" id="IPR057772">
    <property type="entry name" value="SH3_Myo18a"/>
</dbReference>
<feature type="compositionally biased region" description="Basic and acidic residues" evidence="7">
    <location>
        <begin position="28"/>
        <end position="39"/>
    </location>
</feature>
<evidence type="ECO:0000259" key="9">
    <source>
        <dbReference type="PROSITE" id="PS51456"/>
    </source>
</evidence>
<dbReference type="InterPro" id="IPR036064">
    <property type="entry name" value="MYSc_Myo18"/>
</dbReference>
<feature type="binding site" evidence="6">
    <location>
        <begin position="567"/>
        <end position="574"/>
    </location>
    <ligand>
        <name>ATP</name>
        <dbReference type="ChEBI" id="CHEBI:30616"/>
    </ligand>
</feature>
<dbReference type="GO" id="GO:0051015">
    <property type="term" value="F:actin filament binding"/>
    <property type="evidence" value="ECO:0007669"/>
    <property type="project" value="TreeGrafter"/>
</dbReference>
<dbReference type="SMART" id="SM00242">
    <property type="entry name" value="MYSc"/>
    <property type="match status" value="1"/>
</dbReference>
<dbReference type="GO" id="GO:0005737">
    <property type="term" value="C:cytoplasm"/>
    <property type="evidence" value="ECO:0007669"/>
    <property type="project" value="TreeGrafter"/>
</dbReference>
<evidence type="ECO:0000256" key="6">
    <source>
        <dbReference type="PROSITE-ProRule" id="PRU00782"/>
    </source>
</evidence>
<feature type="domain" description="PDZ" evidence="8">
    <location>
        <begin position="268"/>
        <end position="362"/>
    </location>
</feature>
<evidence type="ECO:0000256" key="7">
    <source>
        <dbReference type="SAM" id="MobiDB-lite"/>
    </source>
</evidence>
<dbReference type="Gene3D" id="1.10.10.820">
    <property type="match status" value="1"/>
</dbReference>
<sequence length="1321" mass="148091">MFNFIKKAGTGVTQDKEDRDRRKKDKKERKEKQKRDRTSILADELLRPEEVRRSLKIRGRRKEKEKLPLGITADYTADFLASFDRADRTTITLTTSQYTLTHLQDGFTQSDSSEASLNSLTNIQNQKVAPPVPPKPPKRGILKGPKVNVTQENDQQNGIDHSNLVRNTLQNEVIGYQNLPPQNGITKDKTLLSTNLGNNLLVITSASASADSLTDTTNSSFATPPFSLSPVGESQGFHRWSRTANFDDYNLPLPPVIPLVLPKPRTLTIQRQKAPRNDFGFSLRRAMVLERSDNNNGGVNMRAVVFAEPGTIVQHNNETGLLPGDKLLEVNGIRVEEKTREEIIDLIKRSKDSVTVKVQPVAELSELSRRSGCDGREIILDDANIRSGTLRRSGSQRFNKSATAKSEEQVTTEKQWLDAERIWLIHRGGFAAARKDSSLSLETGKLRIRLDHTGDILDVDEDDVEKANPPQFDRAEDLSTLRHLNESSLLHTIRQRYATNLIHTYAGNNILLVVNPMAPLAIYSEKVIALFKGCKSEDMPPHIYSMAQSAYHNMLSARRDQSVAFLGRSGSGKTTNFRHSIQYLVTAAGTINKVLTVEKLTAIWTILESFGNCRTVMNTNATRFTQIFSLDFDQSGVVASASIQILMLDKSRIAKKIDLETTFHIMYRLLSGVEGNLRKELFLESMSGNEQNPFITLLQKHEDKQRAQVEFVKVCNAFHVLDISEAEQKVLWSVLAAIFHLGCAGATKGNANNRYQFVNPQSAQRAAHLLGTTVEELSRIIFGLASGSMGTPNTPRAPFRTPSPIDKGLERDVVGLEALEGMIIGLYAETFNCVASLINRAISASIHTVNSILLVDTPGFQNPASCGKQMGASFEDLCHNYLQERLQLLFHHTNLVAPRDRYNQENVELTCDENENESIINPLPLVNLLDKTAQATVLRSSQTDLHDCDRRGLLWLLDEEAIYPGSNDDSFLERLFTHFGDRDHQLLLRKSPGNNQFILQHLQGTNPVMYSCNGWLKCSRENPVSRSAVTVLQESSKEELSKLFVGARGLGASSFSGSIVGIEGSQSLRRASSIRRTFTAGTAAIKRKSICLQTKFTIDGLVETLRRTKLRFVVCLLPQHNAGHCETNSSIVAVKSSSNQAEDNVINVPLLRSQIRGGQILEAVRLYKQGYPHFMPLSEFRRRFQLLGGDLQPKSPVMDERKTVEDMLLSLDLELSGYRVGLSQIFFRSGVLTHLEAQRDERLAGMIINLQAQCRGYLSRKKLSQRKLQDLAVRCIQRNVRKFIAVRDWPWWRLLVRVTPLLNVHRTEEELRNKSVSISFS</sequence>
<comment type="caution">
    <text evidence="10">The sequence shown here is derived from an EMBL/GenBank/DDBJ whole genome shotgun (WGS) entry which is preliminary data.</text>
</comment>
<accession>A0AAN7UUF0</accession>
<dbReference type="PANTHER" id="PTHR13140:SF706">
    <property type="entry name" value="DILUTE CLASS UNCONVENTIONAL MYOSIN, ISOFORM C"/>
    <property type="match status" value="1"/>
</dbReference>
<dbReference type="Pfam" id="PF00063">
    <property type="entry name" value="Myosin_head"/>
    <property type="match status" value="1"/>
</dbReference>
<dbReference type="EMBL" id="JAVRBK010000010">
    <property type="protein sequence ID" value="KAK5638505.1"/>
    <property type="molecule type" value="Genomic_DNA"/>
</dbReference>
<dbReference type="Pfam" id="PF00595">
    <property type="entry name" value="PDZ"/>
    <property type="match status" value="1"/>
</dbReference>
<feature type="region of interest" description="Disordered" evidence="7">
    <location>
        <begin position="121"/>
        <end position="144"/>
    </location>
</feature>
<dbReference type="PROSITE" id="PS50106">
    <property type="entry name" value="PDZ"/>
    <property type="match status" value="1"/>
</dbReference>
<protein>
    <recommendedName>
        <fullName evidence="12">Unconventional myosin-XVIIIa</fullName>
    </recommendedName>
</protein>
<dbReference type="InterPro" id="IPR001478">
    <property type="entry name" value="PDZ"/>
</dbReference>